<dbReference type="EMBL" id="JABSTQ010010346">
    <property type="protein sequence ID" value="KAG0421572.1"/>
    <property type="molecule type" value="Genomic_DNA"/>
</dbReference>
<organism evidence="1 2">
    <name type="scientific">Ixodes persulcatus</name>
    <name type="common">Taiga tick</name>
    <dbReference type="NCBI Taxonomy" id="34615"/>
    <lineage>
        <taxon>Eukaryota</taxon>
        <taxon>Metazoa</taxon>
        <taxon>Ecdysozoa</taxon>
        <taxon>Arthropoda</taxon>
        <taxon>Chelicerata</taxon>
        <taxon>Arachnida</taxon>
        <taxon>Acari</taxon>
        <taxon>Parasitiformes</taxon>
        <taxon>Ixodida</taxon>
        <taxon>Ixodoidea</taxon>
        <taxon>Ixodidae</taxon>
        <taxon>Ixodinae</taxon>
        <taxon>Ixodes</taxon>
    </lineage>
</organism>
<proteinExistence type="predicted"/>
<sequence length="1063" mass="112113">MPLLLRLLEGKAAVAREFPFEKPRNVGQRFAQGRDRGTCIPVTRAPFLAKMSPVLLFGLPMRSEAGGTWGLAMSAPPPSSVAGPEGACCVGNPRWASAPAVAAALPAPAAATPVAPTPVRSGGHGDQRLVSAARDGDFRKIRRLLQKHRVNVNARDPSTGNTALMVASLVQDPDAMSELLQHGADPTLHSYTGQNCLDSLPGSLVQLVLGFPDYLLRESGDERRLLLAAWSGQRDQVQQLLSQRGSGGLDVNCTNGEGSTPLVLVCRDLATFQELAAAGVLRSYDPLGVIRVLLDHAILIHRDVNHQDRQGRTALHYASHTCCEHTAAVLSLLLQNGAKVDIKDKHGFSPLHFAGQAGSVDAVQLLLDAGADPSATGLGAIAPLHLAASAGKTAAVRLLLERGADVLSFAQDGKSPLCCAGSTDVYSVLRRAVESALCDRADQLRLSPLDQAAACLAERQQPGQPGLPSADQSSPGSSTTREEGSSSGEPSEPEAGPPAPSAFRRYRAPGWRQKSPHGGSHFVRDRWACPEGSLDSYHRHGTMPCHSSLEPAPEAPSRPETGERARPGAAEVADCTPEAGAESPAPEADRARAVGTGRDAYARVRPRNAPDSESGDEERRQSLRRRPVGSRRKKPHHHANKSYHLSRLKLRPEPVSGRRNGGAPAGSGPRGGPPGARQGLPPRPGQRAPPGRPLGPGPDEQAAAPVGDAGRRLLAPLVGLVGVPAFAVPRGGGRGGPPPVPAPAPRGGAAPQSRAPASRASAAQEPARHPGIPVGAPLPLGQGQAHRYSRPGRVGGPPLRGFLPYTGKGAFGLVWCGLRKPGGELVAVKQFQLSGAEVLSAVQLEVDILQSLKHPNIVGFLGVQQHEGAVNLFLELVSGGSLAANLAQFGPFPESVVRRYGRQLLQALAYLHQRNVLHRDIKGNNVMVCPGSGTIKLIDFGCATFEPSSADCEALVASARGTPYWMAPEVICQQECSHRSDVWSVGCTVIEMFQTKPPWYELSPLAAAFAIGQGTSDPKFPEQLGADARDFILACLKRSPSERPTAEELLGHRFLQTGAIEDL</sequence>
<evidence type="ECO:0000313" key="2">
    <source>
        <dbReference type="Proteomes" id="UP000805193"/>
    </source>
</evidence>
<reference evidence="1 2" key="1">
    <citation type="journal article" date="2020" name="Cell">
        <title>Large-Scale Comparative Analyses of Tick Genomes Elucidate Their Genetic Diversity and Vector Capacities.</title>
        <authorList>
            <consortium name="Tick Genome and Microbiome Consortium (TIGMIC)"/>
            <person name="Jia N."/>
            <person name="Wang J."/>
            <person name="Shi W."/>
            <person name="Du L."/>
            <person name="Sun Y."/>
            <person name="Zhan W."/>
            <person name="Jiang J.F."/>
            <person name="Wang Q."/>
            <person name="Zhang B."/>
            <person name="Ji P."/>
            <person name="Bell-Sakyi L."/>
            <person name="Cui X.M."/>
            <person name="Yuan T.T."/>
            <person name="Jiang B.G."/>
            <person name="Yang W.F."/>
            <person name="Lam T.T."/>
            <person name="Chang Q.C."/>
            <person name="Ding S.J."/>
            <person name="Wang X.J."/>
            <person name="Zhu J.G."/>
            <person name="Ruan X.D."/>
            <person name="Zhao L."/>
            <person name="Wei J.T."/>
            <person name="Ye R.Z."/>
            <person name="Que T.C."/>
            <person name="Du C.H."/>
            <person name="Zhou Y.H."/>
            <person name="Cheng J.X."/>
            <person name="Dai P.F."/>
            <person name="Guo W.B."/>
            <person name="Han X.H."/>
            <person name="Huang E.J."/>
            <person name="Li L.F."/>
            <person name="Wei W."/>
            <person name="Gao Y.C."/>
            <person name="Liu J.Z."/>
            <person name="Shao H.Z."/>
            <person name="Wang X."/>
            <person name="Wang C.C."/>
            <person name="Yang T.C."/>
            <person name="Huo Q.B."/>
            <person name="Li W."/>
            <person name="Chen H.Y."/>
            <person name="Chen S.E."/>
            <person name="Zhou L.G."/>
            <person name="Ni X.B."/>
            <person name="Tian J.H."/>
            <person name="Sheng Y."/>
            <person name="Liu T."/>
            <person name="Pan Y.S."/>
            <person name="Xia L.Y."/>
            <person name="Li J."/>
            <person name="Zhao F."/>
            <person name="Cao W.C."/>
        </authorList>
    </citation>
    <scope>NUCLEOTIDE SEQUENCE [LARGE SCALE GENOMIC DNA]</scope>
    <source>
        <strain evidence="1">Iper-2018</strain>
    </source>
</reference>
<dbReference type="Proteomes" id="UP000805193">
    <property type="component" value="Unassembled WGS sequence"/>
</dbReference>
<accession>A0AC60PM57</accession>
<comment type="caution">
    <text evidence="1">The sequence shown here is derived from an EMBL/GenBank/DDBJ whole genome shotgun (WGS) entry which is preliminary data.</text>
</comment>
<name>A0AC60PM57_IXOPE</name>
<keyword evidence="2" id="KW-1185">Reference proteome</keyword>
<gene>
    <name evidence="1" type="ORF">HPB47_002534</name>
</gene>
<evidence type="ECO:0000313" key="1">
    <source>
        <dbReference type="EMBL" id="KAG0421572.1"/>
    </source>
</evidence>
<protein>
    <submittedName>
        <fullName evidence="1">Uncharacterized protein</fullName>
    </submittedName>
</protein>